<evidence type="ECO:0000256" key="4">
    <source>
        <dbReference type="ARBA" id="ARBA00023157"/>
    </source>
</evidence>
<feature type="region of interest" description="Disordered" evidence="6">
    <location>
        <begin position="1"/>
        <end position="38"/>
    </location>
</feature>
<sequence length="342" mass="36083">MSSSDSRHNNAAQPSDDPQPQTLGATEPVEPETTETAAPVRRNGFALIPPAAWGLFAAAVIAAFAGGYLVGVNSATPEPSTESSTHTQAPAANATDTPDTPTFAEVQQAGLQPGTAPVRAKAPAAGWDSYLFGPREPLQSAEDVLNVHRRNPADPFAIGAIDAPVVITMFSDFECPFCARFAQVTEPTILDKYVNDGWVRIEFNDMPINGDHAVAAAKAGRAAAKQGKFNEFEAIVFSQEKATQGHPNNTIDNFVEFAKQAGVADLEQFRTDATSDAYDQVVADARSYASGLGVNGTPAFVIGETYISGAQPTEVFEQVINMELMKVATGKVAVPSPQAATK</sequence>
<keyword evidence="7" id="KW-1133">Transmembrane helix</keyword>
<dbReference type="AlphaFoldDB" id="A0A3G6J8P3"/>
<dbReference type="KEGG" id="ccho:CCHOA_08780"/>
<evidence type="ECO:0000256" key="5">
    <source>
        <dbReference type="ARBA" id="ARBA00023284"/>
    </source>
</evidence>
<dbReference type="PANTHER" id="PTHR13887:SF14">
    <property type="entry name" value="DISULFIDE BOND FORMATION PROTEIN D"/>
    <property type="match status" value="1"/>
</dbReference>
<gene>
    <name evidence="9" type="ORF">CCHOA_08780</name>
</gene>
<evidence type="ECO:0000256" key="3">
    <source>
        <dbReference type="ARBA" id="ARBA00023002"/>
    </source>
</evidence>
<evidence type="ECO:0000259" key="8">
    <source>
        <dbReference type="PROSITE" id="PS51352"/>
    </source>
</evidence>
<dbReference type="RefSeq" id="WP_123929125.1">
    <property type="nucleotide sequence ID" value="NZ_CP033896.1"/>
</dbReference>
<feature type="region of interest" description="Disordered" evidence="6">
    <location>
        <begin position="75"/>
        <end position="101"/>
    </location>
</feature>
<keyword evidence="5" id="KW-0676">Redox-active center</keyword>
<dbReference type="InterPro" id="IPR012336">
    <property type="entry name" value="Thioredoxin-like_fold"/>
</dbReference>
<keyword evidence="7" id="KW-0812">Transmembrane</keyword>
<name>A0A3G6J8P3_9CORY</name>
<dbReference type="PROSITE" id="PS51352">
    <property type="entry name" value="THIOREDOXIN_2"/>
    <property type="match status" value="1"/>
</dbReference>
<keyword evidence="3" id="KW-0560">Oxidoreductase</keyword>
<evidence type="ECO:0000256" key="6">
    <source>
        <dbReference type="SAM" id="MobiDB-lite"/>
    </source>
</evidence>
<proteinExistence type="inferred from homology"/>
<dbReference type="SUPFAM" id="SSF52833">
    <property type="entry name" value="Thioredoxin-like"/>
    <property type="match status" value="1"/>
</dbReference>
<dbReference type="OrthoDB" id="117402at2"/>
<organism evidence="9 10">
    <name type="scientific">Corynebacterium choanae</name>
    <dbReference type="NCBI Taxonomy" id="1862358"/>
    <lineage>
        <taxon>Bacteria</taxon>
        <taxon>Bacillati</taxon>
        <taxon>Actinomycetota</taxon>
        <taxon>Actinomycetes</taxon>
        <taxon>Mycobacteriales</taxon>
        <taxon>Corynebacteriaceae</taxon>
        <taxon>Corynebacterium</taxon>
    </lineage>
</organism>
<feature type="transmembrane region" description="Helical" evidence="7">
    <location>
        <begin position="51"/>
        <end position="71"/>
    </location>
</feature>
<evidence type="ECO:0000313" key="9">
    <source>
        <dbReference type="EMBL" id="AZA14143.1"/>
    </source>
</evidence>
<keyword evidence="2" id="KW-0732">Signal</keyword>
<accession>A0A3G6J8P3</accession>
<dbReference type="Gene3D" id="3.40.30.10">
    <property type="entry name" value="Glutaredoxin"/>
    <property type="match status" value="1"/>
</dbReference>
<reference evidence="9 10" key="1">
    <citation type="submission" date="2018-11" db="EMBL/GenBank/DDBJ databases">
        <authorList>
            <person name="Kleinhagauer T."/>
            <person name="Glaeser S.P."/>
            <person name="Spergser J."/>
            <person name="Ruckert C."/>
            <person name="Kaempfer P."/>
            <person name="Busse H.-J."/>
        </authorList>
    </citation>
    <scope>NUCLEOTIDE SEQUENCE [LARGE SCALE GENOMIC DNA]</scope>
    <source>
        <strain evidence="9 10">200CH</strain>
    </source>
</reference>
<dbReference type="PANTHER" id="PTHR13887">
    <property type="entry name" value="GLUTATHIONE S-TRANSFERASE KAPPA"/>
    <property type="match status" value="1"/>
</dbReference>
<keyword evidence="10" id="KW-1185">Reference proteome</keyword>
<protein>
    <submittedName>
        <fullName evidence="9">DSBA-like thioredoxin domain protein</fullName>
    </submittedName>
</protein>
<dbReference type="GO" id="GO:0016491">
    <property type="term" value="F:oxidoreductase activity"/>
    <property type="evidence" value="ECO:0007669"/>
    <property type="project" value="UniProtKB-KW"/>
</dbReference>
<evidence type="ECO:0000256" key="7">
    <source>
        <dbReference type="SAM" id="Phobius"/>
    </source>
</evidence>
<feature type="compositionally biased region" description="Polar residues" evidence="6">
    <location>
        <begin position="9"/>
        <end position="24"/>
    </location>
</feature>
<feature type="domain" description="Thioredoxin" evidence="8">
    <location>
        <begin position="111"/>
        <end position="325"/>
    </location>
</feature>
<feature type="compositionally biased region" description="Low complexity" evidence="6">
    <location>
        <begin position="76"/>
        <end position="101"/>
    </location>
</feature>
<dbReference type="InterPro" id="IPR036249">
    <property type="entry name" value="Thioredoxin-like_sf"/>
</dbReference>
<keyword evidence="4" id="KW-1015">Disulfide bond</keyword>
<evidence type="ECO:0000256" key="2">
    <source>
        <dbReference type="ARBA" id="ARBA00022729"/>
    </source>
</evidence>
<dbReference type="Proteomes" id="UP000269019">
    <property type="component" value="Chromosome"/>
</dbReference>
<keyword evidence="7" id="KW-0472">Membrane</keyword>
<dbReference type="InterPro" id="IPR013766">
    <property type="entry name" value="Thioredoxin_domain"/>
</dbReference>
<dbReference type="Pfam" id="PF13462">
    <property type="entry name" value="Thioredoxin_4"/>
    <property type="match status" value="1"/>
</dbReference>
<evidence type="ECO:0000256" key="1">
    <source>
        <dbReference type="ARBA" id="ARBA00005791"/>
    </source>
</evidence>
<comment type="similarity">
    <text evidence="1">Belongs to the thioredoxin family. DsbA subfamily.</text>
</comment>
<dbReference type="EMBL" id="CP033896">
    <property type="protein sequence ID" value="AZA14143.1"/>
    <property type="molecule type" value="Genomic_DNA"/>
</dbReference>
<evidence type="ECO:0000313" key="10">
    <source>
        <dbReference type="Proteomes" id="UP000269019"/>
    </source>
</evidence>